<dbReference type="AlphaFoldDB" id="A0A5B7IZQ0"/>
<proteinExistence type="predicted"/>
<evidence type="ECO:0000313" key="1">
    <source>
        <dbReference type="EMBL" id="MPC87176.1"/>
    </source>
</evidence>
<dbReference type="Proteomes" id="UP000324222">
    <property type="component" value="Unassembled WGS sequence"/>
</dbReference>
<gene>
    <name evidence="1" type="ORF">E2C01_082028</name>
</gene>
<protein>
    <submittedName>
        <fullName evidence="1">Uncharacterized protein</fullName>
    </submittedName>
</protein>
<organism evidence="1 2">
    <name type="scientific">Portunus trituberculatus</name>
    <name type="common">Swimming crab</name>
    <name type="synonym">Neptunus trituberculatus</name>
    <dbReference type="NCBI Taxonomy" id="210409"/>
    <lineage>
        <taxon>Eukaryota</taxon>
        <taxon>Metazoa</taxon>
        <taxon>Ecdysozoa</taxon>
        <taxon>Arthropoda</taxon>
        <taxon>Crustacea</taxon>
        <taxon>Multicrustacea</taxon>
        <taxon>Malacostraca</taxon>
        <taxon>Eumalacostraca</taxon>
        <taxon>Eucarida</taxon>
        <taxon>Decapoda</taxon>
        <taxon>Pleocyemata</taxon>
        <taxon>Brachyura</taxon>
        <taxon>Eubrachyura</taxon>
        <taxon>Portunoidea</taxon>
        <taxon>Portunidae</taxon>
        <taxon>Portuninae</taxon>
        <taxon>Portunus</taxon>
    </lineage>
</organism>
<accession>A0A5B7IZQ0</accession>
<comment type="caution">
    <text evidence="1">The sequence shown here is derived from an EMBL/GenBank/DDBJ whole genome shotgun (WGS) entry which is preliminary data.</text>
</comment>
<sequence>MRALGSEGSPSARVRILSTVRVSLSSTSSLTPAVFCQYRETRGGTKRHVIPPHRASDPFSSDPKCAAVFKPALVM</sequence>
<keyword evidence="2" id="KW-1185">Reference proteome</keyword>
<reference evidence="1 2" key="1">
    <citation type="submission" date="2019-05" db="EMBL/GenBank/DDBJ databases">
        <title>Another draft genome of Portunus trituberculatus and its Hox gene families provides insights of decapod evolution.</title>
        <authorList>
            <person name="Jeong J.-H."/>
            <person name="Song I."/>
            <person name="Kim S."/>
            <person name="Choi T."/>
            <person name="Kim D."/>
            <person name="Ryu S."/>
            <person name="Kim W."/>
        </authorList>
    </citation>
    <scope>NUCLEOTIDE SEQUENCE [LARGE SCALE GENOMIC DNA]</scope>
    <source>
        <tissue evidence="1">Muscle</tissue>
    </source>
</reference>
<dbReference type="EMBL" id="VSRR010073719">
    <property type="protein sequence ID" value="MPC87176.1"/>
    <property type="molecule type" value="Genomic_DNA"/>
</dbReference>
<evidence type="ECO:0000313" key="2">
    <source>
        <dbReference type="Proteomes" id="UP000324222"/>
    </source>
</evidence>
<name>A0A5B7IZQ0_PORTR</name>